<dbReference type="EMBL" id="VCLA01000114">
    <property type="protein sequence ID" value="MQT01181.1"/>
    <property type="molecule type" value="Genomic_DNA"/>
</dbReference>
<dbReference type="Proteomes" id="UP000419138">
    <property type="component" value="Unassembled WGS sequence"/>
</dbReference>
<dbReference type="OrthoDB" id="4298413at2"/>
<keyword evidence="2" id="KW-1185">Reference proteome</keyword>
<name>A0A646KGI8_STRJU</name>
<proteinExistence type="predicted"/>
<comment type="caution">
    <text evidence="1">The sequence shown here is derived from an EMBL/GenBank/DDBJ whole genome shotgun (WGS) entry which is preliminary data.</text>
</comment>
<dbReference type="InterPro" id="IPR031259">
    <property type="entry name" value="ILBP"/>
</dbReference>
<evidence type="ECO:0000313" key="2">
    <source>
        <dbReference type="Proteomes" id="UP000419138"/>
    </source>
</evidence>
<protein>
    <submittedName>
        <fullName evidence="1">Uncharacterized protein</fullName>
    </submittedName>
</protein>
<dbReference type="SUPFAM" id="SSF50814">
    <property type="entry name" value="Lipocalins"/>
    <property type="match status" value="1"/>
</dbReference>
<dbReference type="InterPro" id="IPR000463">
    <property type="entry name" value="Fatty_acid-bd"/>
</dbReference>
<sequence>MAIEAGKWEMSNSDNYGEYLKAAGFGLIQRNLAEKATPTEELTTGDGPWELSITTQLKVLKVSFTLGEPVDHATEDGRTAMSTFTRDGGKLIQTQRCGSDWATVIREYGPTEMTAHYSAKGITATRTFKRL</sequence>
<dbReference type="GO" id="GO:0008289">
    <property type="term" value="F:lipid binding"/>
    <property type="evidence" value="ECO:0007669"/>
    <property type="project" value="InterPro"/>
</dbReference>
<dbReference type="PRINTS" id="PR00178">
    <property type="entry name" value="FATTYACIDBP"/>
</dbReference>
<reference evidence="1 2" key="1">
    <citation type="submission" date="2019-05" db="EMBL/GenBank/DDBJ databases">
        <title>Comparative genomics and metabolomics analyses of clavulanic acid producing Streptomyces species provides insight into specialized metabolism and evolution of beta-lactam biosynthetic gene clusters.</title>
        <authorList>
            <person name="Moore M.A."/>
            <person name="Cruz-Morales P."/>
            <person name="Barona Gomez F."/>
            <person name="Kapil T."/>
        </authorList>
    </citation>
    <scope>NUCLEOTIDE SEQUENCE [LARGE SCALE GENOMIC DNA]</scope>
    <source>
        <strain evidence="1 2">NRRL 5741</strain>
    </source>
</reference>
<evidence type="ECO:0000313" key="1">
    <source>
        <dbReference type="EMBL" id="MQT01181.1"/>
    </source>
</evidence>
<dbReference type="AlphaFoldDB" id="A0A646KGI8"/>
<dbReference type="Gene3D" id="2.40.128.20">
    <property type="match status" value="1"/>
</dbReference>
<dbReference type="PANTHER" id="PTHR11955">
    <property type="entry name" value="FATTY ACID BINDING PROTEIN"/>
    <property type="match status" value="1"/>
</dbReference>
<dbReference type="CDD" id="cd00742">
    <property type="entry name" value="FABP"/>
    <property type="match status" value="1"/>
</dbReference>
<accession>A0A646KGI8</accession>
<dbReference type="InterPro" id="IPR012674">
    <property type="entry name" value="Calycin"/>
</dbReference>
<organism evidence="1 2">
    <name type="scientific">Streptomyces jumonjinensis</name>
    <dbReference type="NCBI Taxonomy" id="1945"/>
    <lineage>
        <taxon>Bacteria</taxon>
        <taxon>Bacillati</taxon>
        <taxon>Actinomycetota</taxon>
        <taxon>Actinomycetes</taxon>
        <taxon>Kitasatosporales</taxon>
        <taxon>Streptomycetaceae</taxon>
        <taxon>Streptomyces</taxon>
    </lineage>
</organism>
<dbReference type="RefSeq" id="WP_153523024.1">
    <property type="nucleotide sequence ID" value="NZ_JBEPDZ010000083.1"/>
</dbReference>
<gene>
    <name evidence="1" type="ORF">FF041_13390</name>
</gene>